<sequence length="99" mass="10237">MGGQLRVDPNKLRGAATTQADVGASVSGLQSGFAMAAASGGLPGLQTEEACQFAGSILDSAAGAVHQELTTHADKLSSAADRYQEMDEQLGQRLRKFSQ</sequence>
<dbReference type="Proteomes" id="UP000467193">
    <property type="component" value="Chromosome"/>
</dbReference>
<dbReference type="InterPro" id="IPR022536">
    <property type="entry name" value="EspC"/>
</dbReference>
<protein>
    <recommendedName>
        <fullName evidence="3">ESX-1 secretion-associated protein</fullName>
    </recommendedName>
</protein>
<dbReference type="KEGG" id="msei:MSEDJ_22290"/>
<name>A0A7I7QP34_9MYCO</name>
<accession>A0A7I7QP34</accession>
<proteinExistence type="predicted"/>
<dbReference type="InterPro" id="IPR036689">
    <property type="entry name" value="ESAT-6-like_sf"/>
</dbReference>
<dbReference type="AlphaFoldDB" id="A0A7I7QP34"/>
<organism evidence="1 2">
    <name type="scientific">Mycolicibacterium sediminis</name>
    <dbReference type="NCBI Taxonomy" id="1286180"/>
    <lineage>
        <taxon>Bacteria</taxon>
        <taxon>Bacillati</taxon>
        <taxon>Actinomycetota</taxon>
        <taxon>Actinomycetes</taxon>
        <taxon>Mycobacteriales</taxon>
        <taxon>Mycobacteriaceae</taxon>
        <taxon>Mycolicibacterium</taxon>
    </lineage>
</organism>
<dbReference type="SUPFAM" id="SSF140453">
    <property type="entry name" value="EsxAB dimer-like"/>
    <property type="match status" value="1"/>
</dbReference>
<dbReference type="GO" id="GO:0009306">
    <property type="term" value="P:protein secretion"/>
    <property type="evidence" value="ECO:0007669"/>
    <property type="project" value="InterPro"/>
</dbReference>
<evidence type="ECO:0008006" key="3">
    <source>
        <dbReference type="Google" id="ProtNLM"/>
    </source>
</evidence>
<dbReference type="RefSeq" id="WP_163796912.1">
    <property type="nucleotide sequence ID" value="NZ_AP022588.1"/>
</dbReference>
<reference evidence="1 2" key="1">
    <citation type="journal article" date="2019" name="Emerg. Microbes Infect.">
        <title>Comprehensive subspecies identification of 175 nontuberculous mycobacteria species based on 7547 genomic profiles.</title>
        <authorList>
            <person name="Matsumoto Y."/>
            <person name="Kinjo T."/>
            <person name="Motooka D."/>
            <person name="Nabeya D."/>
            <person name="Jung N."/>
            <person name="Uechi K."/>
            <person name="Horii T."/>
            <person name="Iida T."/>
            <person name="Fujita J."/>
            <person name="Nakamura S."/>
        </authorList>
    </citation>
    <scope>NUCLEOTIDE SEQUENCE [LARGE SCALE GENOMIC DNA]</scope>
    <source>
        <strain evidence="1 2">JCM 17899</strain>
    </source>
</reference>
<dbReference type="EMBL" id="AP022588">
    <property type="protein sequence ID" value="BBY28133.1"/>
    <property type="molecule type" value="Genomic_DNA"/>
</dbReference>
<evidence type="ECO:0000313" key="1">
    <source>
        <dbReference type="EMBL" id="BBY28133.1"/>
    </source>
</evidence>
<evidence type="ECO:0000313" key="2">
    <source>
        <dbReference type="Proteomes" id="UP000467193"/>
    </source>
</evidence>
<gene>
    <name evidence="1" type="ORF">MSEDJ_22290</name>
</gene>
<dbReference type="Pfam" id="PF10824">
    <property type="entry name" value="T7SS_ESX_EspC"/>
    <property type="match status" value="1"/>
</dbReference>
<keyword evidence="2" id="KW-1185">Reference proteome</keyword>